<evidence type="ECO:0000256" key="3">
    <source>
        <dbReference type="ARBA" id="ARBA00022729"/>
    </source>
</evidence>
<evidence type="ECO:0000256" key="4">
    <source>
        <dbReference type="ARBA" id="ARBA00023136"/>
    </source>
</evidence>
<accession>A0A6I6JZA7</accession>
<organism evidence="8 9">
    <name type="scientific">Maribellus comscasis</name>
    <dbReference type="NCBI Taxonomy" id="2681766"/>
    <lineage>
        <taxon>Bacteria</taxon>
        <taxon>Pseudomonadati</taxon>
        <taxon>Bacteroidota</taxon>
        <taxon>Bacteroidia</taxon>
        <taxon>Marinilabiliales</taxon>
        <taxon>Prolixibacteraceae</taxon>
        <taxon>Maribellus</taxon>
    </lineage>
</organism>
<dbReference type="PROSITE" id="PS51257">
    <property type="entry name" value="PROKAR_LIPOPROTEIN"/>
    <property type="match status" value="1"/>
</dbReference>
<keyword evidence="3" id="KW-0732">Signal</keyword>
<evidence type="ECO:0000259" key="7">
    <source>
        <dbReference type="Pfam" id="PF14322"/>
    </source>
</evidence>
<dbReference type="InterPro" id="IPR011990">
    <property type="entry name" value="TPR-like_helical_dom_sf"/>
</dbReference>
<keyword evidence="9" id="KW-1185">Reference proteome</keyword>
<comment type="similarity">
    <text evidence="2">Belongs to the SusD family.</text>
</comment>
<evidence type="ECO:0000256" key="5">
    <source>
        <dbReference type="ARBA" id="ARBA00023237"/>
    </source>
</evidence>
<proteinExistence type="inferred from homology"/>
<evidence type="ECO:0000313" key="9">
    <source>
        <dbReference type="Proteomes" id="UP000428260"/>
    </source>
</evidence>
<name>A0A6I6JZA7_9BACT</name>
<gene>
    <name evidence="8" type="ORF">GM418_31025</name>
</gene>
<protein>
    <submittedName>
        <fullName evidence="8">RagB/SusD family nutrient uptake outer membrane protein</fullName>
    </submittedName>
</protein>
<dbReference type="Proteomes" id="UP000428260">
    <property type="component" value="Chromosome"/>
</dbReference>
<dbReference type="Gene3D" id="1.25.40.390">
    <property type="match status" value="1"/>
</dbReference>
<comment type="subcellular location">
    <subcellularLocation>
        <location evidence="1">Cell outer membrane</location>
    </subcellularLocation>
</comment>
<dbReference type="InterPro" id="IPR033985">
    <property type="entry name" value="SusD-like_N"/>
</dbReference>
<feature type="domain" description="RagB/SusD" evidence="6">
    <location>
        <begin position="277"/>
        <end position="571"/>
    </location>
</feature>
<evidence type="ECO:0000256" key="2">
    <source>
        <dbReference type="ARBA" id="ARBA00006275"/>
    </source>
</evidence>
<reference evidence="8 9" key="1">
    <citation type="submission" date="2019-11" db="EMBL/GenBank/DDBJ databases">
        <authorList>
            <person name="Zheng R.K."/>
            <person name="Sun C.M."/>
        </authorList>
    </citation>
    <scope>NUCLEOTIDE SEQUENCE [LARGE SCALE GENOMIC DNA]</scope>
    <source>
        <strain evidence="8 9">WC007</strain>
    </source>
</reference>
<dbReference type="SUPFAM" id="SSF48452">
    <property type="entry name" value="TPR-like"/>
    <property type="match status" value="1"/>
</dbReference>
<evidence type="ECO:0000313" key="8">
    <source>
        <dbReference type="EMBL" id="QGY47931.1"/>
    </source>
</evidence>
<evidence type="ECO:0000259" key="6">
    <source>
        <dbReference type="Pfam" id="PF07980"/>
    </source>
</evidence>
<dbReference type="AlphaFoldDB" id="A0A6I6JZA7"/>
<feature type="domain" description="SusD-like N-terminal" evidence="7">
    <location>
        <begin position="47"/>
        <end position="209"/>
    </location>
</feature>
<dbReference type="KEGG" id="mcos:GM418_31025"/>
<keyword evidence="5" id="KW-0998">Cell outer membrane</keyword>
<dbReference type="RefSeq" id="WP_158872240.1">
    <property type="nucleotide sequence ID" value="NZ_CP046401.1"/>
</dbReference>
<dbReference type="EMBL" id="CP046401">
    <property type="protein sequence ID" value="QGY47931.1"/>
    <property type="molecule type" value="Genomic_DNA"/>
</dbReference>
<sequence>MKNLKYTQIILAVATVLLISSCENFIDLQPLDQISMDDYWKTSTDLENYMLQFYPTLPSSIIVDADMNSDNMLTSSPNTILNGERTLRTGNWKNEWSNLRNVNIFLENYGKCESEFDEYKHFLGEAYFFRAWYYFDLLQKYGDLPWYSKALQLDDEDELMKPREPRTLIADSILVDLDKALLYLNTREEAGNNRINKEASLALKTRVALYEGTWQKYHANTPFGTSGANPDKYFQACVDAAEELMDGSYSVGVYNTGKPSEDYYKMFGFDNMSDVNEVLFYKAYNADEGMSNSSQYRLVKSPTGSSATMELISSYLGKNGEPYDYIEHSKTNKGNDFLTKIAEDCDPRLKSSIWIPGDVMASVSDNIVFSMPNVNGGALELVVTGFQIKKSSNPESPAAGKMSEGRSETGHIYFRYGEVLLNYAEAKYELDNTIAYAQLNLLRERAGMPDFAVNPKESDYSPVDYGYSVSDELYEIRRERRVELALEGFREMDFMRWAAHSLFKGKRLKGYPFNSEEFPDFYPTLDENGLIDYLSTQLPNGYQFRESQDYLYSIPQDEITLNPNLEQNPGW</sequence>
<dbReference type="GO" id="GO:0009279">
    <property type="term" value="C:cell outer membrane"/>
    <property type="evidence" value="ECO:0007669"/>
    <property type="project" value="UniProtKB-SubCell"/>
</dbReference>
<dbReference type="InterPro" id="IPR012944">
    <property type="entry name" value="SusD_RagB_dom"/>
</dbReference>
<dbReference type="Pfam" id="PF14322">
    <property type="entry name" value="SusD-like_3"/>
    <property type="match status" value="1"/>
</dbReference>
<dbReference type="Pfam" id="PF07980">
    <property type="entry name" value="SusD_RagB"/>
    <property type="match status" value="1"/>
</dbReference>
<keyword evidence="4" id="KW-0472">Membrane</keyword>
<evidence type="ECO:0000256" key="1">
    <source>
        <dbReference type="ARBA" id="ARBA00004442"/>
    </source>
</evidence>